<dbReference type="CDD" id="cd03801">
    <property type="entry name" value="GT4_PimA-like"/>
    <property type="match status" value="1"/>
</dbReference>
<dbReference type="PANTHER" id="PTHR45947:SF3">
    <property type="entry name" value="SULFOQUINOVOSYL TRANSFERASE SQD2"/>
    <property type="match status" value="1"/>
</dbReference>
<dbReference type="Pfam" id="PF13692">
    <property type="entry name" value="Glyco_trans_1_4"/>
    <property type="match status" value="1"/>
</dbReference>
<dbReference type="EMBL" id="MWZD01000022">
    <property type="protein sequence ID" value="PRI10209.1"/>
    <property type="molecule type" value="Genomic_DNA"/>
</dbReference>
<dbReference type="SUPFAM" id="SSF53756">
    <property type="entry name" value="UDP-Glycosyltransferase/glycogen phosphorylase"/>
    <property type="match status" value="1"/>
</dbReference>
<organism evidence="5 6">
    <name type="scientific">Leucobacter massiliensis</name>
    <dbReference type="NCBI Taxonomy" id="1686285"/>
    <lineage>
        <taxon>Bacteria</taxon>
        <taxon>Bacillati</taxon>
        <taxon>Actinomycetota</taxon>
        <taxon>Actinomycetes</taxon>
        <taxon>Micrococcales</taxon>
        <taxon>Microbacteriaceae</taxon>
        <taxon>Leucobacter</taxon>
    </lineage>
</organism>
<dbReference type="AlphaFoldDB" id="A0A2S9QKV0"/>
<dbReference type="GO" id="GO:0016757">
    <property type="term" value="F:glycosyltransferase activity"/>
    <property type="evidence" value="ECO:0007669"/>
    <property type="project" value="UniProtKB-KW"/>
</dbReference>
<protein>
    <recommendedName>
        <fullName evidence="1">D-inositol 3-phosphate glycosyltransferase</fullName>
    </recommendedName>
</protein>
<dbReference type="GO" id="GO:1901137">
    <property type="term" value="P:carbohydrate derivative biosynthetic process"/>
    <property type="evidence" value="ECO:0007669"/>
    <property type="project" value="UniProtKB-ARBA"/>
</dbReference>
<keyword evidence="3 5" id="KW-0808">Transferase</keyword>
<evidence type="ECO:0000256" key="2">
    <source>
        <dbReference type="ARBA" id="ARBA00022676"/>
    </source>
</evidence>
<feature type="domain" description="Glycosyltransferase subfamily 4-like N-terminal" evidence="4">
    <location>
        <begin position="15"/>
        <end position="181"/>
    </location>
</feature>
<dbReference type="InterPro" id="IPR050194">
    <property type="entry name" value="Glycosyltransferase_grp1"/>
</dbReference>
<sequence length="379" mass="40600">MRIAFVVNNYPPRTGGVELHVRSLAAELALRGHRVLVVTLGETPGWSRDDRVEVLTLPEHFRIANILGFPGPGTRRRLTRLLRERGVEAVSVHTRFFPMSFVGWRAARRAGIPVIHTEHGSDHVASDSRIIGLASRAVDVTLGRAVLRGADRVLGVSREVTEFVRRLAGVEATVFPNAIEVRAAEDPDEQITDRPGHLVFVGRLVPGKGWEAFLEVVAACRAAGRDTTGEVLGDGADMPRLRERLAALGLGGAVAVRGRVPQSEVRRALRGATLINPTTLSEGFQTTLLEAIAESGRVVTYPVPGAETLRAEGANVVITSGRDPAELAAATLRLLGAPGDPAPRGFIDAWSWAARAVQFERECAALPSAATPEPPAGSR</sequence>
<proteinExistence type="predicted"/>
<evidence type="ECO:0000256" key="3">
    <source>
        <dbReference type="ARBA" id="ARBA00022679"/>
    </source>
</evidence>
<dbReference type="Proteomes" id="UP000238650">
    <property type="component" value="Unassembled WGS sequence"/>
</dbReference>
<dbReference type="RefSeq" id="WP_105806142.1">
    <property type="nucleotide sequence ID" value="NZ_MWZD01000022.1"/>
</dbReference>
<keyword evidence="2" id="KW-0328">Glycosyltransferase</keyword>
<dbReference type="Gene3D" id="3.40.50.2000">
    <property type="entry name" value="Glycogen Phosphorylase B"/>
    <property type="match status" value="2"/>
</dbReference>
<accession>A0A2S9QKV0</accession>
<dbReference type="PANTHER" id="PTHR45947">
    <property type="entry name" value="SULFOQUINOVOSYL TRANSFERASE SQD2"/>
    <property type="match status" value="1"/>
</dbReference>
<keyword evidence="6" id="KW-1185">Reference proteome</keyword>
<dbReference type="InterPro" id="IPR028098">
    <property type="entry name" value="Glyco_trans_4-like_N"/>
</dbReference>
<evidence type="ECO:0000256" key="1">
    <source>
        <dbReference type="ARBA" id="ARBA00021292"/>
    </source>
</evidence>
<dbReference type="Pfam" id="PF13439">
    <property type="entry name" value="Glyco_transf_4"/>
    <property type="match status" value="1"/>
</dbReference>
<comment type="caution">
    <text evidence="5">The sequence shown here is derived from an EMBL/GenBank/DDBJ whole genome shotgun (WGS) entry which is preliminary data.</text>
</comment>
<reference evidence="5 6" key="1">
    <citation type="journal article" date="2017" name="New Microbes New Infect">
        <title>Genome sequence of 'Leucobacter massiliensis' sp. nov. isolated from human pharynx after travel to the 2014 Hajj.</title>
        <authorList>
            <person name="Leangapichart T."/>
            <person name="Gautret P."/>
            <person name="Nguyen T.T."/>
            <person name="Armstrong N."/>
            <person name="Rolain J.M."/>
        </authorList>
    </citation>
    <scope>NUCLEOTIDE SEQUENCE [LARGE SCALE GENOMIC DNA]</scope>
    <source>
        <strain evidence="5 6">122RC15</strain>
    </source>
</reference>
<dbReference type="OrthoDB" id="3171021at2"/>
<evidence type="ECO:0000259" key="4">
    <source>
        <dbReference type="Pfam" id="PF13439"/>
    </source>
</evidence>
<name>A0A2S9QKV0_9MICO</name>
<evidence type="ECO:0000313" key="5">
    <source>
        <dbReference type="EMBL" id="PRI10209.1"/>
    </source>
</evidence>
<evidence type="ECO:0000313" key="6">
    <source>
        <dbReference type="Proteomes" id="UP000238650"/>
    </source>
</evidence>
<gene>
    <name evidence="5" type="ORF">B4915_12420</name>
</gene>